<dbReference type="Proteomes" id="UP000735302">
    <property type="component" value="Unassembled WGS sequence"/>
</dbReference>
<organism evidence="1 2">
    <name type="scientific">Plakobranchus ocellatus</name>
    <dbReference type="NCBI Taxonomy" id="259542"/>
    <lineage>
        <taxon>Eukaryota</taxon>
        <taxon>Metazoa</taxon>
        <taxon>Spiralia</taxon>
        <taxon>Lophotrochozoa</taxon>
        <taxon>Mollusca</taxon>
        <taxon>Gastropoda</taxon>
        <taxon>Heterobranchia</taxon>
        <taxon>Euthyneura</taxon>
        <taxon>Panpulmonata</taxon>
        <taxon>Sacoglossa</taxon>
        <taxon>Placobranchoidea</taxon>
        <taxon>Plakobranchidae</taxon>
        <taxon>Plakobranchus</taxon>
    </lineage>
</organism>
<gene>
    <name evidence="1" type="ORF">PoB_003345600</name>
</gene>
<reference evidence="1 2" key="1">
    <citation type="journal article" date="2021" name="Elife">
        <title>Chloroplast acquisition without the gene transfer in kleptoplastic sea slugs, Plakobranchus ocellatus.</title>
        <authorList>
            <person name="Maeda T."/>
            <person name="Takahashi S."/>
            <person name="Yoshida T."/>
            <person name="Shimamura S."/>
            <person name="Takaki Y."/>
            <person name="Nagai Y."/>
            <person name="Toyoda A."/>
            <person name="Suzuki Y."/>
            <person name="Arimoto A."/>
            <person name="Ishii H."/>
            <person name="Satoh N."/>
            <person name="Nishiyama T."/>
            <person name="Hasebe M."/>
            <person name="Maruyama T."/>
            <person name="Minagawa J."/>
            <person name="Obokata J."/>
            <person name="Shigenobu S."/>
        </authorList>
    </citation>
    <scope>NUCLEOTIDE SEQUENCE [LARGE SCALE GENOMIC DNA]</scope>
</reference>
<evidence type="ECO:0000313" key="1">
    <source>
        <dbReference type="EMBL" id="GFO06951.1"/>
    </source>
</evidence>
<evidence type="ECO:0000313" key="2">
    <source>
        <dbReference type="Proteomes" id="UP000735302"/>
    </source>
</evidence>
<sequence>MQHSSPALSYTIVYRKSKSNANADSVSQLPLQLIVVTELTGDANDLLYQHITDVVGVKAKAITKRSRADGILSQVMIHISRDQRPNNIEIDLNPYQNTLHEKTIISPLGPQDQFTPKLQKINSGDYTKAILASLK</sequence>
<dbReference type="EMBL" id="BLXT01003829">
    <property type="protein sequence ID" value="GFO06951.1"/>
    <property type="molecule type" value="Genomic_DNA"/>
</dbReference>
<dbReference type="AlphaFoldDB" id="A0AAV4AF80"/>
<proteinExistence type="predicted"/>
<keyword evidence="2" id="KW-1185">Reference proteome</keyword>
<comment type="caution">
    <text evidence="1">The sequence shown here is derived from an EMBL/GenBank/DDBJ whole genome shotgun (WGS) entry which is preliminary data.</text>
</comment>
<protein>
    <submittedName>
        <fullName evidence="1">Uncharacterized protein</fullName>
    </submittedName>
</protein>
<name>A0AAV4AF80_9GAST</name>
<accession>A0AAV4AF80</accession>